<evidence type="ECO:0000256" key="5">
    <source>
        <dbReference type="ARBA" id="ARBA00022692"/>
    </source>
</evidence>
<dbReference type="InterPro" id="IPR000522">
    <property type="entry name" value="ABC_transptr_permease_BtuC"/>
</dbReference>
<reference evidence="9" key="1">
    <citation type="submission" date="2013-12" db="EMBL/GenBank/DDBJ databases">
        <title>A Varibaculum cambriense genome reconstructed from a premature infant gut community with otherwise low bacterial novelty that shifts toward anaerobic metabolism during the third week of life.</title>
        <authorList>
            <person name="Brown C.T."/>
            <person name="Sharon I."/>
            <person name="Thomas B.C."/>
            <person name="Castelle C.J."/>
            <person name="Morowitz M.J."/>
            <person name="Banfield J.F."/>
        </authorList>
    </citation>
    <scope>NUCLEOTIDE SEQUENCE</scope>
</reference>
<feature type="transmembrane region" description="Helical" evidence="8">
    <location>
        <begin position="227"/>
        <end position="245"/>
    </location>
</feature>
<dbReference type="PANTHER" id="PTHR30472:SF1">
    <property type="entry name" value="FE(3+) DICITRATE TRANSPORT SYSTEM PERMEASE PROTEIN FECC-RELATED"/>
    <property type="match status" value="1"/>
</dbReference>
<feature type="transmembrane region" description="Helical" evidence="8">
    <location>
        <begin position="251"/>
        <end position="271"/>
    </location>
</feature>
<gene>
    <name evidence="9" type="ORF">Q604_UNBc4C00303G0003</name>
</gene>
<keyword evidence="7 8" id="KW-0472">Membrane</keyword>
<feature type="transmembrane region" description="Helical" evidence="8">
    <location>
        <begin position="117"/>
        <end position="136"/>
    </location>
</feature>
<dbReference type="SUPFAM" id="SSF81345">
    <property type="entry name" value="ABC transporter involved in vitamin B12 uptake, BtuC"/>
    <property type="match status" value="1"/>
</dbReference>
<feature type="transmembrane region" description="Helical" evidence="8">
    <location>
        <begin position="278"/>
        <end position="300"/>
    </location>
</feature>
<evidence type="ECO:0000256" key="7">
    <source>
        <dbReference type="ARBA" id="ARBA00023136"/>
    </source>
</evidence>
<proteinExistence type="inferred from homology"/>
<evidence type="ECO:0000256" key="6">
    <source>
        <dbReference type="ARBA" id="ARBA00022989"/>
    </source>
</evidence>
<dbReference type="Pfam" id="PF01032">
    <property type="entry name" value="FecCD"/>
    <property type="match status" value="1"/>
</dbReference>
<dbReference type="InterPro" id="IPR037294">
    <property type="entry name" value="ABC_BtuC-like"/>
</dbReference>
<comment type="subcellular location">
    <subcellularLocation>
        <location evidence="1">Cell membrane</location>
        <topology evidence="1">Multi-pass membrane protein</topology>
    </subcellularLocation>
</comment>
<dbReference type="GO" id="GO:0005886">
    <property type="term" value="C:plasma membrane"/>
    <property type="evidence" value="ECO:0007669"/>
    <property type="project" value="UniProtKB-SubCell"/>
</dbReference>
<feature type="transmembrane region" description="Helical" evidence="8">
    <location>
        <begin position="196"/>
        <end position="220"/>
    </location>
</feature>
<keyword evidence="5 8" id="KW-0812">Transmembrane</keyword>
<feature type="transmembrane region" description="Helical" evidence="8">
    <location>
        <begin position="58"/>
        <end position="78"/>
    </location>
</feature>
<dbReference type="FunFam" id="1.10.3470.10:FF:000001">
    <property type="entry name" value="Vitamin B12 ABC transporter permease BtuC"/>
    <property type="match status" value="1"/>
</dbReference>
<protein>
    <submittedName>
        <fullName evidence="9">Uncharacterized protein</fullName>
    </submittedName>
</protein>
<dbReference type="GO" id="GO:0022857">
    <property type="term" value="F:transmembrane transporter activity"/>
    <property type="evidence" value="ECO:0007669"/>
    <property type="project" value="InterPro"/>
</dbReference>
<dbReference type="EMBL" id="AZMM01019084">
    <property type="protein sequence ID" value="ETJ15273.1"/>
    <property type="molecule type" value="Genomic_DNA"/>
</dbReference>
<dbReference type="CDD" id="cd06550">
    <property type="entry name" value="TM_ABC_iron-siderophores_like"/>
    <property type="match status" value="1"/>
</dbReference>
<keyword evidence="4" id="KW-1003">Cell membrane</keyword>
<name>W1WAW0_9ZZZZ</name>
<comment type="caution">
    <text evidence="9">The sequence shown here is derived from an EMBL/GenBank/DDBJ whole genome shotgun (WGS) entry which is preliminary data.</text>
</comment>
<dbReference type="AlphaFoldDB" id="W1WAW0"/>
<organism evidence="9">
    <name type="scientific">human gut metagenome</name>
    <dbReference type="NCBI Taxonomy" id="408170"/>
    <lineage>
        <taxon>unclassified sequences</taxon>
        <taxon>metagenomes</taxon>
        <taxon>organismal metagenomes</taxon>
    </lineage>
</organism>
<dbReference type="Gene3D" id="1.10.3470.10">
    <property type="entry name" value="ABC transporter involved in vitamin B12 uptake, BtuC"/>
    <property type="match status" value="1"/>
</dbReference>
<dbReference type="GO" id="GO:0033214">
    <property type="term" value="P:siderophore-iron import into cell"/>
    <property type="evidence" value="ECO:0007669"/>
    <property type="project" value="TreeGrafter"/>
</dbReference>
<keyword evidence="6 8" id="KW-1133">Transmembrane helix</keyword>
<keyword evidence="3" id="KW-0813">Transport</keyword>
<dbReference type="PANTHER" id="PTHR30472">
    <property type="entry name" value="FERRIC ENTEROBACTIN TRANSPORT SYSTEM PERMEASE PROTEIN"/>
    <property type="match status" value="1"/>
</dbReference>
<feature type="transmembrane region" description="Helical" evidence="8">
    <location>
        <begin position="148"/>
        <end position="168"/>
    </location>
</feature>
<evidence type="ECO:0000256" key="4">
    <source>
        <dbReference type="ARBA" id="ARBA00022475"/>
    </source>
</evidence>
<accession>W1WAW0</accession>
<evidence type="ECO:0000256" key="8">
    <source>
        <dbReference type="SAM" id="Phobius"/>
    </source>
</evidence>
<sequence length="333" mass="34552">MKLSKMIGIYIGGFIILGICILASLAWGSRYIGFDEVISALTQSDNMSLNALVVRERIPRTVFALIAGASLGISGLLMQSITRNPIADPSILGVNTGASLFVVVGITFFNLSTASGYIWFALIGAALTSFCVYGIASIGPGGITPIKLALAGASISAILSSLVSLIILPRADVMDAYRFWQVGSLSGATWEGIKSVLPFIIVGLIISVIFMHALNALALGDEVATGLGVNTGLVRIMCAIAGVILCGATTAIAGPIGFIGLMIPHIVRLILGSDMKNLIPMSAIGGAILLMISDVLGRIIGSPSELEVGIITAFLGAPILIIIARKAKVKSIW</sequence>
<comment type="similarity">
    <text evidence="2">Belongs to the binding-protein-dependent transport system permease family. FecCD subfamily.</text>
</comment>
<evidence type="ECO:0000313" key="9">
    <source>
        <dbReference type="EMBL" id="ETJ15273.1"/>
    </source>
</evidence>
<evidence type="ECO:0000256" key="1">
    <source>
        <dbReference type="ARBA" id="ARBA00004651"/>
    </source>
</evidence>
<feature type="transmembrane region" description="Helical" evidence="8">
    <location>
        <begin position="90"/>
        <end position="111"/>
    </location>
</feature>
<evidence type="ECO:0000256" key="2">
    <source>
        <dbReference type="ARBA" id="ARBA00007935"/>
    </source>
</evidence>
<evidence type="ECO:0000256" key="3">
    <source>
        <dbReference type="ARBA" id="ARBA00022448"/>
    </source>
</evidence>
<feature type="transmembrane region" description="Helical" evidence="8">
    <location>
        <begin position="306"/>
        <end position="324"/>
    </location>
</feature>
<feature type="transmembrane region" description="Helical" evidence="8">
    <location>
        <begin position="7"/>
        <end position="27"/>
    </location>
</feature>